<dbReference type="Proteomes" id="UP000792671">
    <property type="component" value="Genome"/>
</dbReference>
<dbReference type="Pfam" id="PF04383">
    <property type="entry name" value="KilA-N"/>
    <property type="match status" value="1"/>
</dbReference>
<evidence type="ECO:0000313" key="3">
    <source>
        <dbReference type="Proteomes" id="UP000792671"/>
    </source>
</evidence>
<evidence type="ECO:0000313" key="2">
    <source>
        <dbReference type="EMBL" id="CCU56337.1"/>
    </source>
</evidence>
<proteinExistence type="predicted"/>
<reference evidence="2 3" key="1">
    <citation type="journal article" date="2013" name="J. Virol.">
        <title>New Insights into the Evolution of Entomopoxvirinae from the Complete Genome Sequences of Four Entomopoxviruses Infecting Adoxophyes honmai, Choristoneura biennis, Choristoneura rosaceana, and Mythimna separata.</title>
        <authorList>
            <person name="Theze J."/>
            <person name="Takatsuka J."/>
            <person name="Li Z."/>
            <person name="Gallais J."/>
            <person name="Doucet D."/>
            <person name="Arif B."/>
            <person name="Nakai M."/>
            <person name="Herniou E.A."/>
        </authorList>
    </citation>
    <scope>NUCLEOTIDE SEQUENCE [LARGE SCALE GENOMIC DNA]</scope>
</reference>
<dbReference type="RefSeq" id="YP_008003656.1">
    <property type="nucleotide sequence ID" value="NC_021246.1"/>
</dbReference>
<keyword evidence="3" id="KW-1185">Reference proteome</keyword>
<accession>A0A916P1H3</accession>
<dbReference type="KEGG" id="vg:15613761"/>
<evidence type="ECO:0000259" key="1">
    <source>
        <dbReference type="PROSITE" id="PS51301"/>
    </source>
</evidence>
<dbReference type="PROSITE" id="PS51301">
    <property type="entry name" value="KILA_N"/>
    <property type="match status" value="1"/>
</dbReference>
<dbReference type="EMBL" id="HF679134">
    <property type="protein sequence ID" value="CCU56337.1"/>
    <property type="molecule type" value="Genomic_DNA"/>
</dbReference>
<feature type="domain" description="KilA-N" evidence="1">
    <location>
        <begin position="22"/>
        <end position="134"/>
    </location>
</feature>
<dbReference type="GeneID" id="15613761"/>
<protein>
    <submittedName>
        <fullName evidence="2">N1R/p28-like protein</fullName>
    </submittedName>
</protein>
<dbReference type="InterPro" id="IPR017880">
    <property type="entry name" value="KilA_N"/>
</dbReference>
<sequence length="140" mass="17158">MLDFKYNIELPSIEYIHLKKNYYLLIFNDELSVIIDSETKYFNATYTCKHMNKNINNWLKSEYIMELIDMYDCDNIDEINSNRGSYYPVKITGKPIKHNSIIRGIYIYKYLFLELLKWISNDLYNKYSIIIYDYDYFYNF</sequence>
<gene>
    <name evidence="2" type="ORF">MYSEV_139</name>
</gene>
<dbReference type="InterPro" id="IPR018004">
    <property type="entry name" value="KilA/APSES_HTH"/>
</dbReference>
<name>A0A916P1H3_9POXV</name>
<dbReference type="OrthoDB" id="16963at10239"/>
<organism evidence="2 3">
    <name type="scientific">Mythimna separata entomopoxvirus 'L'</name>
    <dbReference type="NCBI Taxonomy" id="1293572"/>
    <lineage>
        <taxon>Viruses</taxon>
        <taxon>Varidnaviria</taxon>
        <taxon>Bamfordvirae</taxon>
        <taxon>Nucleocytoviricota</taxon>
        <taxon>Pokkesviricetes</taxon>
        <taxon>Chitovirales</taxon>
        <taxon>Poxviridae</taxon>
        <taxon>Entomopoxvirinae</taxon>
        <taxon>Betaentomopoxvirus</taxon>
        <taxon>Betaentomopoxvirus mseparata</taxon>
        <taxon>Mythimna separata entomopoxvirus</taxon>
    </lineage>
</organism>